<protein>
    <submittedName>
        <fullName evidence="2">Uncharacterized protein</fullName>
    </submittedName>
</protein>
<dbReference type="EMBL" id="JACBKZ010000013">
    <property type="protein sequence ID" value="KAF5934729.1"/>
    <property type="molecule type" value="Genomic_DNA"/>
</dbReference>
<feature type="region of interest" description="Disordered" evidence="1">
    <location>
        <begin position="435"/>
        <end position="456"/>
    </location>
</feature>
<sequence>MRMKSPRLVAMAPRIQGWEVAGSHKPLLVVVVVVGVRKGLEVVAVMVMVMVEGGSCSGREVEETVEVENGSKLEVVVMEGVENCSELEVVVVEVMGIVVASNELVMVVMVRGVVVSILHMVEVEVEVVLHKEVEMVVVVEVVNGVAVVVSAAEEVAGEAEKTGEEEEVGANLAVEVVGNGHNMAEMVKAVEVMAEAVRAMVEVETWLVEEAEIVVAAAAVVEEGVSKLVEAAKGVEEGVRKLVGAAKVVVVEEEEEATKPVEVVAEAAALAEKANHPREFSSEPVVAEIELEEELQVLELVRDCTAEPIRVDVKQCQICEESELLREVPGDVAVVEIDASDGEDRGVVRRRSAENSGVLANTRSDPIACEVLGIGENSFFPSLESNVGCSETRVWEDQRWTNGHKLASVSELVSVVQKLSLLDVQSFGVGEAAIDGEVGMRSSRRDEEEEREKKEV</sequence>
<comment type="caution">
    <text evidence="2">The sequence shown here is derived from an EMBL/GenBank/DDBJ whole genome shotgun (WGS) entry which is preliminary data.</text>
</comment>
<reference evidence="3" key="1">
    <citation type="journal article" date="2020" name="Nat. Commun.">
        <title>Genome assembly of wild tea tree DASZ reveals pedigree and selection history of tea varieties.</title>
        <authorList>
            <person name="Zhang W."/>
            <person name="Zhang Y."/>
            <person name="Qiu H."/>
            <person name="Guo Y."/>
            <person name="Wan H."/>
            <person name="Zhang X."/>
            <person name="Scossa F."/>
            <person name="Alseekh S."/>
            <person name="Zhang Q."/>
            <person name="Wang P."/>
            <person name="Xu L."/>
            <person name="Schmidt M.H."/>
            <person name="Jia X."/>
            <person name="Li D."/>
            <person name="Zhu A."/>
            <person name="Guo F."/>
            <person name="Chen W."/>
            <person name="Ni D."/>
            <person name="Usadel B."/>
            <person name="Fernie A.R."/>
            <person name="Wen W."/>
        </authorList>
    </citation>
    <scope>NUCLEOTIDE SEQUENCE [LARGE SCALE GENOMIC DNA]</scope>
    <source>
        <strain evidence="3">cv. G240</strain>
    </source>
</reference>
<organism evidence="2 3">
    <name type="scientific">Camellia sinensis</name>
    <name type="common">Tea plant</name>
    <name type="synonym">Thea sinensis</name>
    <dbReference type="NCBI Taxonomy" id="4442"/>
    <lineage>
        <taxon>Eukaryota</taxon>
        <taxon>Viridiplantae</taxon>
        <taxon>Streptophyta</taxon>
        <taxon>Embryophyta</taxon>
        <taxon>Tracheophyta</taxon>
        <taxon>Spermatophyta</taxon>
        <taxon>Magnoliopsida</taxon>
        <taxon>eudicotyledons</taxon>
        <taxon>Gunneridae</taxon>
        <taxon>Pentapetalae</taxon>
        <taxon>asterids</taxon>
        <taxon>Ericales</taxon>
        <taxon>Theaceae</taxon>
        <taxon>Camellia</taxon>
    </lineage>
</organism>
<accession>A0A7J7G228</accession>
<dbReference type="AlphaFoldDB" id="A0A7J7G228"/>
<name>A0A7J7G228_CAMSI</name>
<feature type="compositionally biased region" description="Basic and acidic residues" evidence="1">
    <location>
        <begin position="443"/>
        <end position="456"/>
    </location>
</feature>
<dbReference type="Proteomes" id="UP000593564">
    <property type="component" value="Unassembled WGS sequence"/>
</dbReference>
<evidence type="ECO:0000256" key="1">
    <source>
        <dbReference type="SAM" id="MobiDB-lite"/>
    </source>
</evidence>
<reference evidence="2 3" key="2">
    <citation type="submission" date="2020-07" db="EMBL/GenBank/DDBJ databases">
        <title>Genome assembly of wild tea tree DASZ reveals pedigree and selection history of tea varieties.</title>
        <authorList>
            <person name="Zhang W."/>
        </authorList>
    </citation>
    <scope>NUCLEOTIDE SEQUENCE [LARGE SCALE GENOMIC DNA]</scope>
    <source>
        <strain evidence="3">cv. G240</strain>
        <tissue evidence="2">Leaf</tissue>
    </source>
</reference>
<proteinExistence type="predicted"/>
<evidence type="ECO:0000313" key="2">
    <source>
        <dbReference type="EMBL" id="KAF5934729.1"/>
    </source>
</evidence>
<evidence type="ECO:0000313" key="3">
    <source>
        <dbReference type="Proteomes" id="UP000593564"/>
    </source>
</evidence>
<keyword evidence="3" id="KW-1185">Reference proteome</keyword>
<gene>
    <name evidence="2" type="ORF">HYC85_025858</name>
</gene>